<organism evidence="1">
    <name type="scientific">uncultured Caudovirales phage</name>
    <dbReference type="NCBI Taxonomy" id="2100421"/>
    <lineage>
        <taxon>Viruses</taxon>
        <taxon>Duplodnaviria</taxon>
        <taxon>Heunggongvirae</taxon>
        <taxon>Uroviricota</taxon>
        <taxon>Caudoviricetes</taxon>
        <taxon>Peduoviridae</taxon>
        <taxon>Maltschvirus</taxon>
        <taxon>Maltschvirus maltsch</taxon>
    </lineage>
</organism>
<accession>A0A6J5MJ58</accession>
<name>A0A6J5MJ58_9CAUD</name>
<protein>
    <submittedName>
        <fullName evidence="1">Uncharacterized protein</fullName>
    </submittedName>
</protein>
<evidence type="ECO:0000313" key="1">
    <source>
        <dbReference type="EMBL" id="CAB4147225.1"/>
    </source>
</evidence>
<proteinExistence type="predicted"/>
<sequence>MKQQDWKPAGKVDLRSLEDRLPAGKRLITGWLPGIGACYMIVSSSKPHWKSKTLKPKAIY</sequence>
<dbReference type="EMBL" id="LR796483">
    <property type="protein sequence ID" value="CAB4147225.1"/>
    <property type="molecule type" value="Genomic_DNA"/>
</dbReference>
<reference evidence="1" key="1">
    <citation type="submission" date="2020-04" db="EMBL/GenBank/DDBJ databases">
        <authorList>
            <person name="Chiriac C."/>
            <person name="Salcher M."/>
            <person name="Ghai R."/>
            <person name="Kavagutti S V."/>
        </authorList>
    </citation>
    <scope>NUCLEOTIDE SEQUENCE</scope>
</reference>
<gene>
    <name evidence="1" type="ORF">UFOVP431_19</name>
</gene>